<name>A0A0S4R679_CAMHY</name>
<dbReference type="Gene3D" id="3.90.870.10">
    <property type="entry name" value="DHBP synthase"/>
    <property type="match status" value="1"/>
</dbReference>
<feature type="binding site" evidence="14">
    <location>
        <position position="28"/>
    </location>
    <ligand>
        <name>Mg(2+)</name>
        <dbReference type="ChEBI" id="CHEBI:18420"/>
        <label>2</label>
    </ligand>
</feature>
<evidence type="ECO:0000256" key="13">
    <source>
        <dbReference type="ARBA" id="ARBA00023239"/>
    </source>
</evidence>
<keyword evidence="13 14" id="KW-0456">Lyase</keyword>
<accession>A0A855ND86</accession>
<feature type="site" description="Essential for catalytic activity" evidence="14">
    <location>
        <position position="125"/>
    </location>
</feature>
<dbReference type="NCBIfam" id="TIGR00506">
    <property type="entry name" value="ribB"/>
    <property type="match status" value="1"/>
</dbReference>
<feature type="binding site" evidence="14">
    <location>
        <begin position="139"/>
        <end position="143"/>
    </location>
    <ligand>
        <name>D-ribulose 5-phosphate</name>
        <dbReference type="ChEBI" id="CHEBI:58121"/>
    </ligand>
</feature>
<dbReference type="Gene3D" id="3.40.50.10990">
    <property type="entry name" value="GTP cyclohydrolase II"/>
    <property type="match status" value="1"/>
</dbReference>
<reference evidence="18 20" key="2">
    <citation type="submission" date="2017-06" db="EMBL/GenBank/DDBJ databases">
        <title>Updating the genomic taxonomy and epidemiology of Campylobacter hyointestinalis; discovery in New Zealand farmed ruminants.</title>
        <authorList>
            <person name="Wilkinson D.A."/>
            <person name="Fayaz A."/>
            <person name="Biggs P.J."/>
            <person name="Midwinter A.C."/>
        </authorList>
    </citation>
    <scope>NUCLEOTIDE SEQUENCE [LARGE SCALE GENOMIC DNA]</scope>
    <source>
        <strain evidence="18 20">S1614a</strain>
    </source>
</reference>
<keyword evidence="17" id="KW-0378">Hydrolase</keyword>
<feature type="binding site" evidence="14">
    <location>
        <position position="28"/>
    </location>
    <ligand>
        <name>Mg(2+)</name>
        <dbReference type="ChEBI" id="CHEBI:18420"/>
        <label>1</label>
    </ligand>
</feature>
<keyword evidence="12 14" id="KW-0464">Manganese</keyword>
<dbReference type="PANTHER" id="PTHR21327">
    <property type="entry name" value="GTP CYCLOHYDROLASE II-RELATED"/>
    <property type="match status" value="1"/>
</dbReference>
<dbReference type="HAMAP" id="MF_00180">
    <property type="entry name" value="RibB"/>
    <property type="match status" value="1"/>
</dbReference>
<keyword evidence="19" id="KW-1185">Reference proteome</keyword>
<organism evidence="17 19">
    <name type="scientific">Campylobacter hyointestinalis subsp. hyointestinalis</name>
    <dbReference type="NCBI Taxonomy" id="91352"/>
    <lineage>
        <taxon>Bacteria</taxon>
        <taxon>Pseudomonadati</taxon>
        <taxon>Campylobacterota</taxon>
        <taxon>Epsilonproteobacteria</taxon>
        <taxon>Campylobacterales</taxon>
        <taxon>Campylobacteraceae</taxon>
        <taxon>Campylobacter</taxon>
    </lineage>
</organism>
<feature type="domain" description="GTP cyclohydrolase II" evidence="16">
    <location>
        <begin position="295"/>
        <end position="336"/>
    </location>
</feature>
<dbReference type="EMBL" id="FAVB01000001">
    <property type="protein sequence ID" value="CUU68629.1"/>
    <property type="molecule type" value="Genomic_DNA"/>
</dbReference>
<evidence type="ECO:0000256" key="10">
    <source>
        <dbReference type="ARBA" id="ARBA00022723"/>
    </source>
</evidence>
<evidence type="ECO:0000256" key="1">
    <source>
        <dbReference type="ARBA" id="ARBA00000141"/>
    </source>
</evidence>
<feature type="binding site" evidence="14">
    <location>
        <position position="32"/>
    </location>
    <ligand>
        <name>D-ribulose 5-phosphate</name>
        <dbReference type="ChEBI" id="CHEBI:58121"/>
    </ligand>
</feature>
<dbReference type="GO" id="GO:0005829">
    <property type="term" value="C:cytosol"/>
    <property type="evidence" value="ECO:0007669"/>
    <property type="project" value="TreeGrafter"/>
</dbReference>
<evidence type="ECO:0000256" key="15">
    <source>
        <dbReference type="RuleBase" id="RU003843"/>
    </source>
</evidence>
<feature type="site" description="Essential for catalytic activity" evidence="14">
    <location>
        <position position="163"/>
    </location>
</feature>
<dbReference type="Pfam" id="PF00926">
    <property type="entry name" value="DHBP_synthase"/>
    <property type="match status" value="1"/>
</dbReference>
<evidence type="ECO:0000313" key="20">
    <source>
        <dbReference type="Proteomes" id="UP000239685"/>
    </source>
</evidence>
<evidence type="ECO:0000256" key="7">
    <source>
        <dbReference type="ARBA" id="ARBA00012153"/>
    </source>
</evidence>
<evidence type="ECO:0000256" key="8">
    <source>
        <dbReference type="ARBA" id="ARBA00018836"/>
    </source>
</evidence>
<evidence type="ECO:0000256" key="6">
    <source>
        <dbReference type="ARBA" id="ARBA00008976"/>
    </source>
</evidence>
<comment type="cofactor">
    <cofactor evidence="2">
        <name>Mn(2+)</name>
        <dbReference type="ChEBI" id="CHEBI:29035"/>
    </cofactor>
</comment>
<dbReference type="GO" id="GO:0030145">
    <property type="term" value="F:manganese ion binding"/>
    <property type="evidence" value="ECO:0007669"/>
    <property type="project" value="UniProtKB-UniRule"/>
</dbReference>
<evidence type="ECO:0000313" key="18">
    <source>
        <dbReference type="EMBL" id="PPB72901.1"/>
    </source>
</evidence>
<dbReference type="InterPro" id="IPR032677">
    <property type="entry name" value="GTP_cyclohydro_II"/>
</dbReference>
<keyword evidence="9 14" id="KW-0686">Riboflavin biosynthesis</keyword>
<dbReference type="InterPro" id="IPR000422">
    <property type="entry name" value="DHBP_synthase_RibB"/>
</dbReference>
<comment type="similarity">
    <text evidence="5">In the N-terminal section; belongs to the DHBP synthase family.</text>
</comment>
<dbReference type="Proteomes" id="UP000239685">
    <property type="component" value="Unassembled WGS sequence"/>
</dbReference>
<dbReference type="FunFam" id="3.90.870.10:FF:000001">
    <property type="entry name" value="Riboflavin biosynthesis protein RibBA"/>
    <property type="match status" value="1"/>
</dbReference>
<evidence type="ECO:0000256" key="9">
    <source>
        <dbReference type="ARBA" id="ARBA00022619"/>
    </source>
</evidence>
<dbReference type="Proteomes" id="UP000052237">
    <property type="component" value="Unassembled WGS sequence"/>
</dbReference>
<dbReference type="AlphaFoldDB" id="A0A0S4R679"/>
<dbReference type="RefSeq" id="WP_034961336.1">
    <property type="nucleotide sequence ID" value="NZ_CBCRTP010000004.1"/>
</dbReference>
<evidence type="ECO:0000259" key="16">
    <source>
        <dbReference type="Pfam" id="PF00925"/>
    </source>
</evidence>
<comment type="similarity">
    <text evidence="14 15">Belongs to the DHBP synthase family.</text>
</comment>
<dbReference type="SUPFAM" id="SSF55821">
    <property type="entry name" value="YrdC/RibB"/>
    <property type="match status" value="1"/>
</dbReference>
<dbReference type="InterPro" id="IPR017945">
    <property type="entry name" value="DHBP_synth_RibB-like_a/b_dom"/>
</dbReference>
<comment type="similarity">
    <text evidence="6">In the C-terminal section; belongs to the GTP cyclohydrolase II family.</text>
</comment>
<protein>
    <recommendedName>
        <fullName evidence="8 14">3,4-dihydroxy-2-butanone 4-phosphate synthase</fullName>
        <shortName evidence="14 15">DHBP synthase</shortName>
        <ecNumber evidence="7 14">4.1.99.12</ecNumber>
    </recommendedName>
</protein>
<dbReference type="EC" id="4.1.99.12" evidence="7 14"/>
<evidence type="ECO:0000256" key="14">
    <source>
        <dbReference type="HAMAP-Rule" id="MF_00180"/>
    </source>
</evidence>
<comment type="catalytic activity">
    <reaction evidence="1 14 15">
        <text>D-ribulose 5-phosphate = (2S)-2-hydroxy-3-oxobutyl phosphate + formate + H(+)</text>
        <dbReference type="Rhea" id="RHEA:18457"/>
        <dbReference type="ChEBI" id="CHEBI:15378"/>
        <dbReference type="ChEBI" id="CHEBI:15740"/>
        <dbReference type="ChEBI" id="CHEBI:58121"/>
        <dbReference type="ChEBI" id="CHEBI:58830"/>
        <dbReference type="EC" id="4.1.99.12"/>
    </reaction>
</comment>
<dbReference type="GO" id="GO:0008686">
    <property type="term" value="F:3,4-dihydroxy-2-butanone-4-phosphate synthase activity"/>
    <property type="evidence" value="ECO:0007669"/>
    <property type="project" value="UniProtKB-UniRule"/>
</dbReference>
<dbReference type="EMBL" id="NIQP01000001">
    <property type="protein sequence ID" value="PPB72901.1"/>
    <property type="molecule type" value="Genomic_DNA"/>
</dbReference>
<dbReference type="NCBIfam" id="NF006804">
    <property type="entry name" value="PRK09314.1"/>
    <property type="match status" value="1"/>
</dbReference>
<feature type="binding site" evidence="14">
    <location>
        <position position="142"/>
    </location>
    <ligand>
        <name>Mg(2+)</name>
        <dbReference type="ChEBI" id="CHEBI:18420"/>
        <label>2</label>
    </ligand>
</feature>
<evidence type="ECO:0000256" key="12">
    <source>
        <dbReference type="ARBA" id="ARBA00023211"/>
    </source>
</evidence>
<dbReference type="UniPathway" id="UPA00275">
    <property type="reaction ID" value="UER00399"/>
</dbReference>
<comment type="cofactor">
    <cofactor evidence="14 15">
        <name>Mg(2+)</name>
        <dbReference type="ChEBI" id="CHEBI:18420"/>
    </cofactor>
    <cofactor evidence="14 15">
        <name>Mn(2+)</name>
        <dbReference type="ChEBI" id="CHEBI:29035"/>
    </cofactor>
    <text evidence="14 15">Binds 2 divalent metal cations per subunit. Magnesium or manganese.</text>
</comment>
<dbReference type="GO" id="GO:0003935">
    <property type="term" value="F:GTP cyclohydrolase II activity"/>
    <property type="evidence" value="ECO:0007669"/>
    <property type="project" value="TreeGrafter"/>
</dbReference>
<dbReference type="InterPro" id="IPR036144">
    <property type="entry name" value="RibA-like_sf"/>
</dbReference>
<keyword evidence="11 14" id="KW-0460">Magnesium</keyword>
<dbReference type="SUPFAM" id="SSF142695">
    <property type="entry name" value="RibA-like"/>
    <property type="match status" value="1"/>
</dbReference>
<dbReference type="PANTHER" id="PTHR21327:SF18">
    <property type="entry name" value="3,4-DIHYDROXY-2-BUTANONE 4-PHOSPHATE SYNTHASE"/>
    <property type="match status" value="1"/>
</dbReference>
<evidence type="ECO:0000256" key="3">
    <source>
        <dbReference type="ARBA" id="ARBA00002284"/>
    </source>
</evidence>
<dbReference type="GO" id="GO:0009231">
    <property type="term" value="P:riboflavin biosynthetic process"/>
    <property type="evidence" value="ECO:0007669"/>
    <property type="project" value="UniProtKB-UniRule"/>
</dbReference>
<dbReference type="PIRSF" id="PIRSF001259">
    <property type="entry name" value="RibA"/>
    <property type="match status" value="1"/>
</dbReference>
<dbReference type="GO" id="GO:0000287">
    <property type="term" value="F:magnesium ion binding"/>
    <property type="evidence" value="ECO:0007669"/>
    <property type="project" value="UniProtKB-UniRule"/>
</dbReference>
<evidence type="ECO:0000313" key="19">
    <source>
        <dbReference type="Proteomes" id="UP000052237"/>
    </source>
</evidence>
<evidence type="ECO:0000256" key="2">
    <source>
        <dbReference type="ARBA" id="ARBA00001936"/>
    </source>
</evidence>
<gene>
    <name evidence="17" type="primary">ribBA</name>
    <name evidence="14" type="synonym">ribB</name>
    <name evidence="18" type="ORF">CDQ78_00580</name>
    <name evidence="17" type="ORF">ERS686654_00098</name>
</gene>
<evidence type="ECO:0000256" key="4">
    <source>
        <dbReference type="ARBA" id="ARBA00004904"/>
    </source>
</evidence>
<keyword evidence="10 14" id="KW-0479">Metal-binding</keyword>
<comment type="function">
    <text evidence="3 14 15">Catalyzes the conversion of D-ribulose 5-phosphate to formate and 3,4-dihydroxy-2-butanone 4-phosphate.</text>
</comment>
<accession>A0A0S4R679</accession>
<dbReference type="Pfam" id="PF00925">
    <property type="entry name" value="GTP_cyclohydro2"/>
    <property type="match status" value="1"/>
</dbReference>
<comment type="subunit">
    <text evidence="14 15">Homodimer.</text>
</comment>
<evidence type="ECO:0000256" key="11">
    <source>
        <dbReference type="ARBA" id="ARBA00022842"/>
    </source>
</evidence>
<proteinExistence type="inferred from homology"/>
<evidence type="ECO:0000313" key="17">
    <source>
        <dbReference type="EMBL" id="CUU68629.1"/>
    </source>
</evidence>
<sequence length="338" mass="37575">MAFEKVLQAIDDIKNGKMVVMVDDEDRENEGDIVYAACFSDIEKVNFMISHAKGVLCTPVTKELADKFELVPMVSSNTSCHETAFTVSIDAKQAATGVSAYERDMTIKMLVDYNTKSEDFVRPGHIFPLIAKKGGVLERTGHTEGSIDLCKLAGLAPVSVICEVVNDDGTMARRDDLEVFCKKFGLNMVSVSDIIEYRLHHEKLINVSEFADGSVAGFKAKKYEIIDHLDNKHVAFVFGDIKEKTNVKFHKIRTDIELLSSAKYCEFISHLELLSKEGGILIFLDGEDCNSNLFKNYGVGAQILKHFGAKDIEILSSSEYKEFVAIKGFGLNILGYKN</sequence>
<comment type="caution">
    <text evidence="17">The sequence shown here is derived from an EMBL/GenBank/DDBJ whole genome shotgun (WGS) entry which is preliminary data.</text>
</comment>
<reference evidence="17 19" key="1">
    <citation type="submission" date="2015-11" db="EMBL/GenBank/DDBJ databases">
        <authorList>
            <consortium name="Pathogen Informatics"/>
        </authorList>
    </citation>
    <scope>NUCLEOTIDE SEQUENCE [LARGE SCALE GENOMIC DNA]</scope>
    <source>
        <strain evidence="17 19">006A-0059</strain>
    </source>
</reference>
<feature type="binding site" evidence="14">
    <location>
        <begin position="27"/>
        <end position="28"/>
    </location>
    <ligand>
        <name>D-ribulose 5-phosphate</name>
        <dbReference type="ChEBI" id="CHEBI:58121"/>
    </ligand>
</feature>
<comment type="pathway">
    <text evidence="4 14 15">Cofactor biosynthesis; riboflavin biosynthesis; 2-hydroxy-3-oxobutyl phosphate from D-ribulose 5-phosphate: step 1/1.</text>
</comment>
<evidence type="ECO:0000256" key="5">
    <source>
        <dbReference type="ARBA" id="ARBA00005520"/>
    </source>
</evidence>